<comment type="caution">
    <text evidence="3">The sequence shown here is derived from an EMBL/GenBank/DDBJ whole genome shotgun (WGS) entry which is preliminary data.</text>
</comment>
<dbReference type="EMBL" id="JANBPK010000854">
    <property type="protein sequence ID" value="KAJ2929911.1"/>
    <property type="molecule type" value="Genomic_DNA"/>
</dbReference>
<dbReference type="Proteomes" id="UP001140091">
    <property type="component" value="Unassembled WGS sequence"/>
</dbReference>
<protein>
    <submittedName>
        <fullName evidence="3">Uncharacterized protein</fullName>
    </submittedName>
</protein>
<feature type="region of interest" description="Disordered" evidence="1">
    <location>
        <begin position="394"/>
        <end position="413"/>
    </location>
</feature>
<gene>
    <name evidence="3" type="ORF">H1R20_g7176</name>
</gene>
<dbReference type="AlphaFoldDB" id="A0A9W8J7M3"/>
<feature type="non-terminal residue" evidence="3">
    <location>
        <position position="1"/>
    </location>
</feature>
<keyword evidence="4" id="KW-1185">Reference proteome</keyword>
<feature type="compositionally biased region" description="Basic and acidic residues" evidence="1">
    <location>
        <begin position="14"/>
        <end position="25"/>
    </location>
</feature>
<evidence type="ECO:0000256" key="1">
    <source>
        <dbReference type="SAM" id="MobiDB-lite"/>
    </source>
</evidence>
<dbReference type="OrthoDB" id="2757916at2759"/>
<feature type="compositionally biased region" description="Polar residues" evidence="1">
    <location>
        <begin position="401"/>
        <end position="413"/>
    </location>
</feature>
<reference evidence="3" key="1">
    <citation type="submission" date="2022-06" db="EMBL/GenBank/DDBJ databases">
        <title>Genome Sequence of Candolleomyces eurysporus.</title>
        <authorList>
            <person name="Buettner E."/>
        </authorList>
    </citation>
    <scope>NUCLEOTIDE SEQUENCE</scope>
    <source>
        <strain evidence="3">VTCC 930004</strain>
    </source>
</reference>
<feature type="compositionally biased region" description="Polar residues" evidence="1">
    <location>
        <begin position="1"/>
        <end position="13"/>
    </location>
</feature>
<keyword evidence="2" id="KW-1133">Transmembrane helix</keyword>
<feature type="transmembrane region" description="Helical" evidence="2">
    <location>
        <begin position="255"/>
        <end position="278"/>
    </location>
</feature>
<evidence type="ECO:0000313" key="4">
    <source>
        <dbReference type="Proteomes" id="UP001140091"/>
    </source>
</evidence>
<accession>A0A9W8J7M3</accession>
<evidence type="ECO:0000313" key="3">
    <source>
        <dbReference type="EMBL" id="KAJ2929911.1"/>
    </source>
</evidence>
<keyword evidence="2" id="KW-0472">Membrane</keyword>
<evidence type="ECO:0000256" key="2">
    <source>
        <dbReference type="SAM" id="Phobius"/>
    </source>
</evidence>
<name>A0A9W8J7M3_9AGAR</name>
<feature type="transmembrane region" description="Helical" evidence="2">
    <location>
        <begin position="284"/>
        <end position="307"/>
    </location>
</feature>
<keyword evidence="2" id="KW-0812">Transmembrane</keyword>
<organism evidence="3 4">
    <name type="scientific">Candolleomyces eurysporus</name>
    <dbReference type="NCBI Taxonomy" id="2828524"/>
    <lineage>
        <taxon>Eukaryota</taxon>
        <taxon>Fungi</taxon>
        <taxon>Dikarya</taxon>
        <taxon>Basidiomycota</taxon>
        <taxon>Agaricomycotina</taxon>
        <taxon>Agaricomycetes</taxon>
        <taxon>Agaricomycetidae</taxon>
        <taxon>Agaricales</taxon>
        <taxon>Agaricineae</taxon>
        <taxon>Psathyrellaceae</taxon>
        <taxon>Candolleomyces</taxon>
    </lineage>
</organism>
<feature type="region of interest" description="Disordered" evidence="1">
    <location>
        <begin position="1"/>
        <end position="25"/>
    </location>
</feature>
<proteinExistence type="predicted"/>
<sequence length="413" mass="46057">MSRPSNEPVQSSRAEQRKLKLQEIEREQQAEEMEALKITEEQLRLLKAPFLSVKFEFSDLDGLHWTKSSLYSRQHRSPVAWHNDTSFTSPAPAVITRADLARLSPEETIRLPRKQAYSSMPKFAGTAASLGLASNYRQKERSPVKGLFQDLDLNAAREYTVLSNYSPDIPYEDVTQDIAYHNISLTRNRTLPGTGITINVLLVRRATSALSTLIILYGSLAVGLNVLLTLMIIIRLSLLRRKIARTLGTARMSQYTSIIAMLVESASIFVFAVLLYIIPLGLRSVVAVVPMIVMNMVQAISSFMIIYRVAQGTTNLDAHDDMSRIIGQDIGNAGVASRARVSVIRFAIPSGVSISSEEGLRCDVVEGEKAIRRPRDDSDSGRRSFEEVMESWQEKDVSDIRSGQTRQDATHSL</sequence>
<feature type="transmembrane region" description="Helical" evidence="2">
    <location>
        <begin position="214"/>
        <end position="234"/>
    </location>
</feature>